<protein>
    <submittedName>
        <fullName evidence="2">META domain-containing protein</fullName>
    </submittedName>
</protein>
<dbReference type="Gene3D" id="2.40.128.270">
    <property type="match status" value="1"/>
</dbReference>
<proteinExistence type="predicted"/>
<dbReference type="RefSeq" id="WP_241445926.1">
    <property type="nucleotide sequence ID" value="NZ_JAKZHW010000001.1"/>
</dbReference>
<feature type="domain" description="DUF306" evidence="1">
    <location>
        <begin position="112"/>
        <end position="211"/>
    </location>
</feature>
<name>A0ABS9VLB3_9SPHN</name>
<dbReference type="InterPro" id="IPR053147">
    <property type="entry name" value="Hsp_HslJ-like"/>
</dbReference>
<organism evidence="2 3">
    <name type="scientific">Sphingomonas telluris</name>
    <dbReference type="NCBI Taxonomy" id="2907998"/>
    <lineage>
        <taxon>Bacteria</taxon>
        <taxon>Pseudomonadati</taxon>
        <taxon>Pseudomonadota</taxon>
        <taxon>Alphaproteobacteria</taxon>
        <taxon>Sphingomonadales</taxon>
        <taxon>Sphingomonadaceae</taxon>
        <taxon>Sphingomonas</taxon>
    </lineage>
</organism>
<dbReference type="InterPro" id="IPR005184">
    <property type="entry name" value="DUF306_Meta_HslJ"/>
</dbReference>
<dbReference type="Pfam" id="PF03724">
    <property type="entry name" value="META"/>
    <property type="match status" value="1"/>
</dbReference>
<dbReference type="PANTHER" id="PTHR35535:SF2">
    <property type="entry name" value="DUF306 DOMAIN-CONTAINING PROTEIN"/>
    <property type="match status" value="1"/>
</dbReference>
<dbReference type="PANTHER" id="PTHR35535">
    <property type="entry name" value="HEAT SHOCK PROTEIN HSLJ"/>
    <property type="match status" value="1"/>
</dbReference>
<evidence type="ECO:0000313" key="2">
    <source>
        <dbReference type="EMBL" id="MCH8615212.1"/>
    </source>
</evidence>
<accession>A0ABS9VLB3</accession>
<evidence type="ECO:0000313" key="3">
    <source>
        <dbReference type="Proteomes" id="UP001203058"/>
    </source>
</evidence>
<gene>
    <name evidence="2" type="ORF">LZ016_03720</name>
</gene>
<evidence type="ECO:0000259" key="1">
    <source>
        <dbReference type="Pfam" id="PF03724"/>
    </source>
</evidence>
<comment type="caution">
    <text evidence="2">The sequence shown here is derived from an EMBL/GenBank/DDBJ whole genome shotgun (WGS) entry which is preliminary data.</text>
</comment>
<reference evidence="2 3" key="1">
    <citation type="submission" date="2022-03" db="EMBL/GenBank/DDBJ databases">
        <authorList>
            <person name="Jo J.-H."/>
            <person name="Im W.-T."/>
        </authorList>
    </citation>
    <scope>NUCLEOTIDE SEQUENCE [LARGE SCALE GENOMIC DNA]</scope>
    <source>
        <strain evidence="2 3">SM33</strain>
    </source>
</reference>
<dbReference type="EMBL" id="JAKZHW010000001">
    <property type="protein sequence ID" value="MCH8615212.1"/>
    <property type="molecule type" value="Genomic_DNA"/>
</dbReference>
<keyword evidence="3" id="KW-1185">Reference proteome</keyword>
<sequence length="219" mass="23333">MPASLLLSACLSHPDPSPAPYRAVGQEPGWTLIIDEHDLTFIGMGAQPIRQPRPEAIVGFAGEIYQTPRIHVNVVHAACTDPMSGQGYRDRVQVDVDGKRYEGCGGDAAAPARLAGTNWHVEAVNGRPTPPDGQYYVRFDGDRISAKFGCNGMGGTYTENGGVVTVGPMMSTRMACPGPAMSFENEGGAILARPVTVTANGDRMTLGNDVGRIDLKRTY</sequence>
<dbReference type="Proteomes" id="UP001203058">
    <property type="component" value="Unassembled WGS sequence"/>
</dbReference>
<dbReference type="InterPro" id="IPR038670">
    <property type="entry name" value="HslJ-like_sf"/>
</dbReference>